<protein>
    <recommendedName>
        <fullName evidence="4">5-formyltetrahydrofolate cyclo-ligase</fullName>
        <ecNumber evidence="4">6.3.3.2</ecNumber>
    </recommendedName>
</protein>
<accession>A0ABS5NTZ8</accession>
<dbReference type="PANTHER" id="PTHR23407:SF1">
    <property type="entry name" value="5-FORMYLTETRAHYDROFOLATE CYCLO-LIGASE"/>
    <property type="match status" value="1"/>
</dbReference>
<evidence type="ECO:0000256" key="3">
    <source>
        <dbReference type="ARBA" id="ARBA00022840"/>
    </source>
</evidence>
<keyword evidence="4" id="KW-0479">Metal-binding</keyword>
<comment type="catalytic activity">
    <reaction evidence="4">
        <text>(6S)-5-formyl-5,6,7,8-tetrahydrofolate + ATP = (6R)-5,10-methenyltetrahydrofolate + ADP + phosphate</text>
        <dbReference type="Rhea" id="RHEA:10488"/>
        <dbReference type="ChEBI" id="CHEBI:30616"/>
        <dbReference type="ChEBI" id="CHEBI:43474"/>
        <dbReference type="ChEBI" id="CHEBI:57455"/>
        <dbReference type="ChEBI" id="CHEBI:57457"/>
        <dbReference type="ChEBI" id="CHEBI:456216"/>
        <dbReference type="EC" id="6.3.3.2"/>
    </reaction>
</comment>
<dbReference type="PIRSF" id="PIRSF006806">
    <property type="entry name" value="FTHF_cligase"/>
    <property type="match status" value="1"/>
</dbReference>
<dbReference type="RefSeq" id="WP_213102742.1">
    <property type="nucleotide sequence ID" value="NZ_JAGYPM010000003.1"/>
</dbReference>
<keyword evidence="6" id="KW-1185">Reference proteome</keyword>
<dbReference type="PANTHER" id="PTHR23407">
    <property type="entry name" value="ATPASE INHIBITOR/5-FORMYLTETRAHYDROFOLATE CYCLO-LIGASE"/>
    <property type="match status" value="1"/>
</dbReference>
<dbReference type="Pfam" id="PF01812">
    <property type="entry name" value="5-FTHF_cyc-lig"/>
    <property type="match status" value="1"/>
</dbReference>
<dbReference type="EC" id="6.3.3.2" evidence="4"/>
<dbReference type="Gene3D" id="3.40.50.10420">
    <property type="entry name" value="NagB/RpiA/CoA transferase-like"/>
    <property type="match status" value="1"/>
</dbReference>
<comment type="caution">
    <text evidence="5">The sequence shown here is derived from an EMBL/GenBank/DDBJ whole genome shotgun (WGS) entry which is preliminary data.</text>
</comment>
<evidence type="ECO:0000256" key="1">
    <source>
        <dbReference type="ARBA" id="ARBA00010638"/>
    </source>
</evidence>
<keyword evidence="4" id="KW-0460">Magnesium</keyword>
<gene>
    <name evidence="5" type="ORF">KHA94_13975</name>
</gene>
<dbReference type="InterPro" id="IPR002698">
    <property type="entry name" value="FTHF_cligase"/>
</dbReference>
<dbReference type="EMBL" id="JAGYPM010000003">
    <property type="protein sequence ID" value="MBS4191293.1"/>
    <property type="molecule type" value="Genomic_DNA"/>
</dbReference>
<name>A0ABS5NTZ8_9BACI</name>
<keyword evidence="2 4" id="KW-0547">Nucleotide-binding</keyword>
<keyword evidence="5" id="KW-0436">Ligase</keyword>
<organism evidence="5 6">
    <name type="scientific">Cytobacillus citreus</name>
    <dbReference type="NCBI Taxonomy" id="2833586"/>
    <lineage>
        <taxon>Bacteria</taxon>
        <taxon>Bacillati</taxon>
        <taxon>Bacillota</taxon>
        <taxon>Bacilli</taxon>
        <taxon>Bacillales</taxon>
        <taxon>Bacillaceae</taxon>
        <taxon>Cytobacillus</taxon>
    </lineage>
</organism>
<sequence>MKNEKQFLRKEVMGELENIEKPLYEHFSYLIAKNLFQDPYWKESKTIGITISKQPEVDTYQIIRKAWEEGKQIVIPKCLPKIREMVFRTFCQFDQLESVYSGLFEPIEAETKEVSKSDIDLLIVPGLAFTEEGFRLGFGGGYYDRYLTDYKCRTASLAFQPQIISDLPVEYHDRPVNKIITPSKVLSVND</sequence>
<evidence type="ECO:0000313" key="6">
    <source>
        <dbReference type="Proteomes" id="UP000681027"/>
    </source>
</evidence>
<reference evidence="5 6" key="1">
    <citation type="submission" date="2021-05" db="EMBL/GenBank/DDBJ databases">
        <title>Novel Bacillus species.</title>
        <authorList>
            <person name="Liu G."/>
        </authorList>
    </citation>
    <scope>NUCLEOTIDE SEQUENCE [LARGE SCALE GENOMIC DNA]</scope>
    <source>
        <strain evidence="5 6">FJAT-49705</strain>
    </source>
</reference>
<proteinExistence type="inferred from homology"/>
<dbReference type="Proteomes" id="UP000681027">
    <property type="component" value="Unassembled WGS sequence"/>
</dbReference>
<evidence type="ECO:0000256" key="4">
    <source>
        <dbReference type="RuleBase" id="RU361279"/>
    </source>
</evidence>
<dbReference type="InterPro" id="IPR024185">
    <property type="entry name" value="FTHF_cligase-like_sf"/>
</dbReference>
<evidence type="ECO:0000256" key="2">
    <source>
        <dbReference type="ARBA" id="ARBA00022741"/>
    </source>
</evidence>
<dbReference type="SUPFAM" id="SSF100950">
    <property type="entry name" value="NagB/RpiA/CoA transferase-like"/>
    <property type="match status" value="1"/>
</dbReference>
<keyword evidence="3 4" id="KW-0067">ATP-binding</keyword>
<comment type="cofactor">
    <cofactor evidence="4">
        <name>Mg(2+)</name>
        <dbReference type="ChEBI" id="CHEBI:18420"/>
    </cofactor>
</comment>
<dbReference type="GO" id="GO:0030272">
    <property type="term" value="F:5-formyltetrahydrofolate cyclo-ligase activity"/>
    <property type="evidence" value="ECO:0007669"/>
    <property type="project" value="UniProtKB-EC"/>
</dbReference>
<comment type="similarity">
    <text evidence="1 4">Belongs to the 5-formyltetrahydrofolate cyclo-ligase family.</text>
</comment>
<dbReference type="InterPro" id="IPR037171">
    <property type="entry name" value="NagB/RpiA_transferase-like"/>
</dbReference>
<evidence type="ECO:0000313" key="5">
    <source>
        <dbReference type="EMBL" id="MBS4191293.1"/>
    </source>
</evidence>
<dbReference type="NCBIfam" id="TIGR02727">
    <property type="entry name" value="MTHFS_bact"/>
    <property type="match status" value="1"/>
</dbReference>